<dbReference type="GeneID" id="302583996"/>
<evidence type="ECO:0000313" key="1">
    <source>
        <dbReference type="EMBL" id="XDL24460.1"/>
    </source>
</evidence>
<dbReference type="PANTHER" id="PTHR34413">
    <property type="entry name" value="PROPHAGE TAIL FIBER ASSEMBLY PROTEIN HOMOLOG TFAE-RELATED-RELATED"/>
    <property type="match status" value="1"/>
</dbReference>
<dbReference type="RefSeq" id="WP_226092882.1">
    <property type="nucleotide sequence ID" value="NZ_CP162670.1"/>
</dbReference>
<dbReference type="PANTHER" id="PTHR34413:SF2">
    <property type="entry name" value="PROPHAGE TAIL FIBER ASSEMBLY PROTEIN HOMOLOG TFAE-RELATED"/>
    <property type="match status" value="1"/>
</dbReference>
<protein>
    <submittedName>
        <fullName evidence="1">Tail fiber assembly protein</fullName>
    </submittedName>
</protein>
<dbReference type="InterPro" id="IPR003458">
    <property type="entry name" value="Phage_T4_Gp38_tail_assem"/>
</dbReference>
<organism evidence="1">
    <name type="scientific">Dickeya oryzae</name>
    <dbReference type="NCBI Taxonomy" id="1240404"/>
    <lineage>
        <taxon>Bacteria</taxon>
        <taxon>Pseudomonadati</taxon>
        <taxon>Pseudomonadota</taxon>
        <taxon>Gammaproteobacteria</taxon>
        <taxon>Enterobacterales</taxon>
        <taxon>Pectobacteriaceae</taxon>
        <taxon>Dickeya</taxon>
    </lineage>
</organism>
<dbReference type="InterPro" id="IPR051220">
    <property type="entry name" value="TFA_Chaperone"/>
</dbReference>
<dbReference type="AlphaFoldDB" id="A0AB39ILS0"/>
<reference evidence="1" key="1">
    <citation type="submission" date="2024-07" db="EMBL/GenBank/DDBJ databases">
        <authorList>
            <person name="Pedron J."/>
        </authorList>
    </citation>
    <scope>NUCLEOTIDE SEQUENCE</scope>
    <source>
        <strain evidence="1">A003-S1-M15</strain>
    </source>
</reference>
<proteinExistence type="predicted"/>
<name>A0AB39ILS0_9GAMM</name>
<dbReference type="EMBL" id="CP162670">
    <property type="protein sequence ID" value="XDL24460.1"/>
    <property type="molecule type" value="Genomic_DNA"/>
</dbReference>
<sequence length="128" mass="13853">MFYATDTGFTLECISNKQVPVTDEVWSELIQGQASGMVITTDHNGYPVLINAPQLTSSQAVANAQAMKSKLLSDAALVIAPFQDAVDLGMATDREVTLLAEWRNYRVLLNRVDTSTAPDITWPAPPAA</sequence>
<accession>A0AB39ILS0</accession>
<gene>
    <name evidence="1" type="ORF">LF929_019965</name>
</gene>
<dbReference type="Pfam" id="PF02413">
    <property type="entry name" value="Caudo_TAP"/>
    <property type="match status" value="1"/>
</dbReference>